<evidence type="ECO:0000313" key="1">
    <source>
        <dbReference type="EMBL" id="MBB5804856.1"/>
    </source>
</evidence>
<dbReference type="AlphaFoldDB" id="A0A7W9HMI0"/>
<comment type="caution">
    <text evidence="1">The sequence shown here is derived from an EMBL/GenBank/DDBJ whole genome shotgun (WGS) entry which is preliminary data.</text>
</comment>
<name>A0A7W9HMI0_9PSEU</name>
<evidence type="ECO:0000313" key="2">
    <source>
        <dbReference type="Proteomes" id="UP000552097"/>
    </source>
</evidence>
<organism evidence="1 2">
    <name type="scientific">Saccharothrix ecbatanensis</name>
    <dbReference type="NCBI Taxonomy" id="1105145"/>
    <lineage>
        <taxon>Bacteria</taxon>
        <taxon>Bacillati</taxon>
        <taxon>Actinomycetota</taxon>
        <taxon>Actinomycetes</taxon>
        <taxon>Pseudonocardiales</taxon>
        <taxon>Pseudonocardiaceae</taxon>
        <taxon>Saccharothrix</taxon>
    </lineage>
</organism>
<gene>
    <name evidence="1" type="ORF">F4560_004624</name>
</gene>
<proteinExistence type="predicted"/>
<keyword evidence="2" id="KW-1185">Reference proteome</keyword>
<dbReference type="EMBL" id="JACHMO010000001">
    <property type="protein sequence ID" value="MBB5804856.1"/>
    <property type="molecule type" value="Genomic_DNA"/>
</dbReference>
<protein>
    <submittedName>
        <fullName evidence="1">Uncharacterized protein</fullName>
    </submittedName>
</protein>
<sequence>MLSNLVRVVYDPEADTLHWAKATAHLRNASRIGDELKSLQVPRELVLADDTLPGFVEELRLHLYSRTDLIHALVDHVGASVESTDYVVHFINEFGDLLFFQQRFGAPWAVLRHSGGGGGQSLPRSPRCPWPCGPDRGRADVGAIVRDCERVVARSTGAEGLSAKQVVRVEGLSFPTDSPPAGAPAAWCRSRPCQLGGSSPEVTVVVTVVGEMISQQ</sequence>
<reference evidence="1 2" key="1">
    <citation type="submission" date="2020-08" db="EMBL/GenBank/DDBJ databases">
        <title>Sequencing the genomes of 1000 actinobacteria strains.</title>
        <authorList>
            <person name="Klenk H.-P."/>
        </authorList>
    </citation>
    <scope>NUCLEOTIDE SEQUENCE [LARGE SCALE GENOMIC DNA]</scope>
    <source>
        <strain evidence="1 2">DSM 45486</strain>
    </source>
</reference>
<accession>A0A7W9HMI0</accession>
<dbReference type="RefSeq" id="WP_184922982.1">
    <property type="nucleotide sequence ID" value="NZ_JACHMO010000001.1"/>
</dbReference>
<dbReference type="Proteomes" id="UP000552097">
    <property type="component" value="Unassembled WGS sequence"/>
</dbReference>